<reference evidence="1" key="1">
    <citation type="submission" date="2021-02" db="EMBL/GenBank/DDBJ databases">
        <authorList>
            <consortium name="DOE Joint Genome Institute"/>
            <person name="Ahrendt S."/>
            <person name="Looney B.P."/>
            <person name="Miyauchi S."/>
            <person name="Morin E."/>
            <person name="Drula E."/>
            <person name="Courty P.E."/>
            <person name="Chicoki N."/>
            <person name="Fauchery L."/>
            <person name="Kohler A."/>
            <person name="Kuo A."/>
            <person name="Labutti K."/>
            <person name="Pangilinan J."/>
            <person name="Lipzen A."/>
            <person name="Riley R."/>
            <person name="Andreopoulos W."/>
            <person name="He G."/>
            <person name="Johnson J."/>
            <person name="Barry K.W."/>
            <person name="Grigoriev I.V."/>
            <person name="Nagy L."/>
            <person name="Hibbett D."/>
            <person name="Henrissat B."/>
            <person name="Matheny P.B."/>
            <person name="Labbe J."/>
            <person name="Martin F."/>
        </authorList>
    </citation>
    <scope>NUCLEOTIDE SEQUENCE</scope>
    <source>
        <strain evidence="1">EC-137</strain>
    </source>
</reference>
<proteinExistence type="predicted"/>
<comment type="caution">
    <text evidence="1">The sequence shown here is derived from an EMBL/GenBank/DDBJ whole genome shotgun (WGS) entry which is preliminary data.</text>
</comment>
<protein>
    <submittedName>
        <fullName evidence="1">Pheromone A receptor-domain-containing protein</fullName>
    </submittedName>
</protein>
<keyword evidence="2" id="KW-1185">Reference proteome</keyword>
<keyword evidence="1" id="KW-0675">Receptor</keyword>
<accession>A0ACB8Q739</accession>
<reference evidence="1" key="2">
    <citation type="journal article" date="2022" name="New Phytol.">
        <title>Evolutionary transition to the ectomycorrhizal habit in the genomes of a hyperdiverse lineage of mushroom-forming fungi.</title>
        <authorList>
            <person name="Looney B."/>
            <person name="Miyauchi S."/>
            <person name="Morin E."/>
            <person name="Drula E."/>
            <person name="Courty P.E."/>
            <person name="Kohler A."/>
            <person name="Kuo A."/>
            <person name="LaButti K."/>
            <person name="Pangilinan J."/>
            <person name="Lipzen A."/>
            <person name="Riley R."/>
            <person name="Andreopoulos W."/>
            <person name="He G."/>
            <person name="Johnson J."/>
            <person name="Nolan M."/>
            <person name="Tritt A."/>
            <person name="Barry K.W."/>
            <person name="Grigoriev I.V."/>
            <person name="Nagy L.G."/>
            <person name="Hibbett D."/>
            <person name="Henrissat B."/>
            <person name="Matheny P.B."/>
            <person name="Labbe J."/>
            <person name="Martin F.M."/>
        </authorList>
    </citation>
    <scope>NUCLEOTIDE SEQUENCE</scope>
    <source>
        <strain evidence="1">EC-137</strain>
    </source>
</reference>
<name>A0ACB8Q739_9AGAM</name>
<evidence type="ECO:0000313" key="2">
    <source>
        <dbReference type="Proteomes" id="UP000814128"/>
    </source>
</evidence>
<gene>
    <name evidence="1" type="ORF">K488DRAFT_61611</name>
</gene>
<organism evidence="1 2">
    <name type="scientific">Vararia minispora EC-137</name>
    <dbReference type="NCBI Taxonomy" id="1314806"/>
    <lineage>
        <taxon>Eukaryota</taxon>
        <taxon>Fungi</taxon>
        <taxon>Dikarya</taxon>
        <taxon>Basidiomycota</taxon>
        <taxon>Agaricomycotina</taxon>
        <taxon>Agaricomycetes</taxon>
        <taxon>Russulales</taxon>
        <taxon>Lachnocladiaceae</taxon>
        <taxon>Vararia</taxon>
    </lineage>
</organism>
<evidence type="ECO:0000313" key="1">
    <source>
        <dbReference type="EMBL" id="KAI0027423.1"/>
    </source>
</evidence>
<sequence>MAADPTYPLFPIFATTSAAPLLLVLTTSFVRQSWNLGVLFLCSWLFWELLTLAINAIVWADDAGVRLYIYCDIGTTLGVHIRDRLRETWRSYTLADLYLDISSNMQNCGNAICLAARPLNLHASLLDYIQQSARFQVLEGYGCANSYNTSCFTIITVHSWTVTLPSVSILFYCRAYITADTNEFLQNDTSVSRPSYFRLLALASVDAVLTLPIGIANVIEQTYNFAPGHSFPLFVGWTLTHSDWAPISVSYADIQAAGSWSFTNYYLGSWSSGALALVMFSLFGLTPEARATY</sequence>
<dbReference type="Proteomes" id="UP000814128">
    <property type="component" value="Unassembled WGS sequence"/>
</dbReference>
<dbReference type="EMBL" id="MU273908">
    <property type="protein sequence ID" value="KAI0027423.1"/>
    <property type="molecule type" value="Genomic_DNA"/>
</dbReference>